<dbReference type="InterPro" id="IPR002791">
    <property type="entry name" value="ARMT1-like_metal-bd"/>
</dbReference>
<dbReference type="EC" id="2.1.1.-" evidence="10"/>
<comment type="catalytic activity">
    <reaction evidence="1 10">
        <text>L-glutamyl-[protein] + S-adenosyl-L-methionine = [protein]-L-glutamate 5-O-methyl ester + S-adenosyl-L-homocysteine</text>
        <dbReference type="Rhea" id="RHEA:24452"/>
        <dbReference type="Rhea" id="RHEA-COMP:10208"/>
        <dbReference type="Rhea" id="RHEA-COMP:10311"/>
        <dbReference type="ChEBI" id="CHEBI:29973"/>
        <dbReference type="ChEBI" id="CHEBI:57856"/>
        <dbReference type="ChEBI" id="CHEBI:59789"/>
        <dbReference type="ChEBI" id="CHEBI:82795"/>
    </reaction>
</comment>
<dbReference type="PANTHER" id="PTHR12260">
    <property type="entry name" value="DAMAGE-CONTROL PHOSPHATASE ARMT1"/>
    <property type="match status" value="1"/>
</dbReference>
<evidence type="ECO:0000256" key="7">
    <source>
        <dbReference type="ARBA" id="ARBA00023211"/>
    </source>
</evidence>
<keyword evidence="10" id="KW-0808">Transferase</keyword>
<dbReference type="EC" id="3.1.3.-" evidence="10"/>
<dbReference type="Gene3D" id="3.40.50.10880">
    <property type="entry name" value="Uncharacterised protein PF01937, DUF89, domain 3"/>
    <property type="match status" value="1"/>
</dbReference>
<keyword evidence="10" id="KW-0489">Methyltransferase</keyword>
<keyword evidence="13" id="KW-1185">Reference proteome</keyword>
<dbReference type="GO" id="GO:0051998">
    <property type="term" value="F:protein carboxyl O-methyltransferase activity"/>
    <property type="evidence" value="ECO:0007669"/>
    <property type="project" value="UniProtKB-UniRule"/>
</dbReference>
<sequence>MAGYTTVVPLRNLHRYSGASDRSQGTDLTDGPTPRHSLLSGRYKQSYAYLTLRSRMPGVMQQVVKQLSADGPMLQQKYGEEVQKDIRQIVEAVERLKMDLNRDRTFQVFRGNEPDKNEWNAFLTELPFPKRCYFRACWLHAECYLYRRLYSFFENSRFLTGYDCFFHLKRDDMLACEPAIKILLRATHGLAGDFESFRKLLVFNLWSNRFGQQVSSYEFKETENPEDIDVLVQVAQFDRQLLVDDSWLLWKCLNRSRVNDQELIVDFISDNAGFELFTDFLFLVFLVENKIADQVRLHVKAIPWYISDTTTLDVEWTVNYLLHHGNEFISGFGRKVERLMSAKKIIIAPISHFWTGPQPYFAMVELDFDLYRLLTTARVAIFKGDLHYRKLLGDFIWDTTEEFITCLRGFRPTNICAIRTVKCEVLCGLPEGKVDALHRRDHRWVFGGSYGLIQYTDSLKCCCGLELKTRFS</sequence>
<dbReference type="Gene3D" id="1.20.930.60">
    <property type="match status" value="1"/>
</dbReference>
<proteinExistence type="inferred from homology"/>
<evidence type="ECO:0000256" key="5">
    <source>
        <dbReference type="ARBA" id="ARBA00022723"/>
    </source>
</evidence>
<dbReference type="AlphaFoldDB" id="A0A6P4JAK1"/>
<dbReference type="RefSeq" id="XP_017038542.1">
    <property type="nucleotide sequence ID" value="XM_017183053.3"/>
</dbReference>
<comment type="cofactor">
    <cofactor evidence="10">
        <name>Mn(2+)</name>
        <dbReference type="ChEBI" id="CHEBI:29035"/>
    </cofactor>
    <cofactor evidence="10">
        <name>Ni(2+)</name>
        <dbReference type="ChEBI" id="CHEBI:49786"/>
    </cofactor>
</comment>
<evidence type="ECO:0000256" key="11">
    <source>
        <dbReference type="SAM" id="MobiDB-lite"/>
    </source>
</evidence>
<feature type="domain" description="Damage-control phosphatase ARMT1-like metal-binding" evidence="12">
    <location>
        <begin position="51"/>
        <end position="436"/>
    </location>
</feature>
<protein>
    <recommendedName>
        <fullName evidence="10">Sugar phosphate phosphatase</fullName>
        <ecNumber evidence="10">2.1.1.-</ecNumber>
        <ecNumber evidence="10">3.1.3.-</ecNumber>
    </recommendedName>
</protein>
<dbReference type="PANTHER" id="PTHR12260:SF6">
    <property type="entry name" value="DAMAGE-CONTROL PHOSPHATASE ARMT1"/>
    <property type="match status" value="1"/>
</dbReference>
<dbReference type="GO" id="GO:0032259">
    <property type="term" value="P:methylation"/>
    <property type="evidence" value="ECO:0007669"/>
    <property type="project" value="UniProtKB-KW"/>
</dbReference>
<reference evidence="13" key="1">
    <citation type="submission" date="2025-05" db="UniProtKB">
        <authorList>
            <consortium name="RefSeq"/>
        </authorList>
    </citation>
    <scope>NUCLEOTIDE SEQUENCE [LARGE SCALE GENOMIC DNA]</scope>
    <source>
        <strain evidence="13">14028-0561.14</strain>
    </source>
</reference>
<dbReference type="OrthoDB" id="541375at2759"/>
<evidence type="ECO:0000256" key="3">
    <source>
        <dbReference type="ARBA" id="ARBA00009519"/>
    </source>
</evidence>
<comment type="function">
    <text evidence="8 10">Metal-dependent phosphatase that shows phosphatase activity against several substrates, including fructose-1-phosphate and fructose-6-phosphate. Its preference for fructose-1-phosphate, a strong glycating agent that causes DNA damage rather than a canonical yeast metabolite, suggests a damage-control function in hexose phosphate metabolism. Has also been shown to have O-methyltransferase activity that methylates glutamate residues of target proteins to form gamma-glutamyl methyl ester residues. Possibly methylates PCNA, suggesting it is involved in the DNA damage response.</text>
</comment>
<keyword evidence="4" id="KW-0533">Nickel</keyword>
<dbReference type="Pfam" id="PF01937">
    <property type="entry name" value="ARMT1-like_dom"/>
    <property type="match status" value="1"/>
</dbReference>
<dbReference type="SUPFAM" id="SSF111321">
    <property type="entry name" value="AF1104-like"/>
    <property type="match status" value="1"/>
</dbReference>
<dbReference type="OMA" id="SHFWTGP"/>
<evidence type="ECO:0000256" key="10">
    <source>
        <dbReference type="RuleBase" id="RU367030"/>
    </source>
</evidence>
<dbReference type="GO" id="GO:0005634">
    <property type="term" value="C:nucleus"/>
    <property type="evidence" value="ECO:0007669"/>
    <property type="project" value="TreeGrafter"/>
</dbReference>
<dbReference type="FunFam" id="1.20.930.60:FF:000002">
    <property type="entry name" value="Protein-glutamate O-methyltransferase C1393.13"/>
    <property type="match status" value="1"/>
</dbReference>
<evidence type="ECO:0000256" key="2">
    <source>
        <dbReference type="ARBA" id="ARBA00001326"/>
    </source>
</evidence>
<dbReference type="GO" id="GO:0016791">
    <property type="term" value="F:phosphatase activity"/>
    <property type="evidence" value="ECO:0007669"/>
    <property type="project" value="TreeGrafter"/>
</dbReference>
<evidence type="ECO:0000256" key="8">
    <source>
        <dbReference type="ARBA" id="ARBA00045980"/>
    </source>
</evidence>
<dbReference type="GeneID" id="108086190"/>
<organism evidence="13 14">
    <name type="scientific">Drosophila kikkawai</name>
    <name type="common">Fruit fly</name>
    <dbReference type="NCBI Taxonomy" id="30033"/>
    <lineage>
        <taxon>Eukaryota</taxon>
        <taxon>Metazoa</taxon>
        <taxon>Ecdysozoa</taxon>
        <taxon>Arthropoda</taxon>
        <taxon>Hexapoda</taxon>
        <taxon>Insecta</taxon>
        <taxon>Pterygota</taxon>
        <taxon>Neoptera</taxon>
        <taxon>Endopterygota</taxon>
        <taxon>Diptera</taxon>
        <taxon>Brachycera</taxon>
        <taxon>Muscomorpha</taxon>
        <taxon>Ephydroidea</taxon>
        <taxon>Drosophilidae</taxon>
        <taxon>Drosophila</taxon>
        <taxon>Sophophora</taxon>
    </lineage>
</organism>
<dbReference type="InterPro" id="IPR036075">
    <property type="entry name" value="ARMT-1-like_metal-bd_sf"/>
</dbReference>
<evidence type="ECO:0000256" key="4">
    <source>
        <dbReference type="ARBA" id="ARBA00022596"/>
    </source>
</evidence>
<keyword evidence="5 10" id="KW-0479">Metal-binding</keyword>
<gene>
    <name evidence="14" type="primary">LOC108086190</name>
</gene>
<dbReference type="GO" id="GO:0006974">
    <property type="term" value="P:DNA damage response"/>
    <property type="evidence" value="ECO:0007669"/>
    <property type="project" value="TreeGrafter"/>
</dbReference>
<evidence type="ECO:0000256" key="6">
    <source>
        <dbReference type="ARBA" id="ARBA00022801"/>
    </source>
</evidence>
<keyword evidence="6 10" id="KW-0378">Hydrolase</keyword>
<name>A0A6P4JAK1_DROKI</name>
<evidence type="ECO:0000313" key="14">
    <source>
        <dbReference type="RefSeq" id="XP_017038542.1"/>
    </source>
</evidence>
<dbReference type="GO" id="GO:0046872">
    <property type="term" value="F:metal ion binding"/>
    <property type="evidence" value="ECO:0007669"/>
    <property type="project" value="UniProtKB-UniRule"/>
</dbReference>
<dbReference type="InterPro" id="IPR039763">
    <property type="entry name" value="ARMT1"/>
</dbReference>
<reference evidence="14" key="2">
    <citation type="submission" date="2025-08" db="UniProtKB">
        <authorList>
            <consortium name="RefSeq"/>
        </authorList>
    </citation>
    <scope>IDENTIFICATION</scope>
    <source>
        <strain evidence="14">14028-0561.14</strain>
        <tissue evidence="14">Whole fly</tissue>
    </source>
</reference>
<comment type="similarity">
    <text evidence="3 10">Belongs to the damage-control phosphatase family. Sugar phosphate phosphatase III subfamily.</text>
</comment>
<keyword evidence="7 10" id="KW-0464">Manganese</keyword>
<dbReference type="Proteomes" id="UP001652661">
    <property type="component" value="Chromosome 2L"/>
</dbReference>
<feature type="region of interest" description="Disordered" evidence="11">
    <location>
        <begin position="15"/>
        <end position="37"/>
    </location>
</feature>
<evidence type="ECO:0000256" key="9">
    <source>
        <dbReference type="ARBA" id="ARBA00048809"/>
    </source>
</evidence>
<evidence type="ECO:0000313" key="13">
    <source>
        <dbReference type="Proteomes" id="UP001652661"/>
    </source>
</evidence>
<comment type="catalytic activity">
    <reaction evidence="9 10">
        <text>beta-D-fructose 6-phosphate = dihydroxyacetone + D-glyceraldehyde 3-phosphate</text>
        <dbReference type="Rhea" id="RHEA:28002"/>
        <dbReference type="ChEBI" id="CHEBI:16016"/>
        <dbReference type="ChEBI" id="CHEBI:57634"/>
        <dbReference type="ChEBI" id="CHEBI:59776"/>
    </reaction>
</comment>
<evidence type="ECO:0000256" key="1">
    <source>
        <dbReference type="ARBA" id="ARBA00000807"/>
    </source>
</evidence>
<comment type="catalytic activity">
    <reaction evidence="2 10">
        <text>beta-D-fructose 1-phosphate + H2O = D-fructose + phosphate</text>
        <dbReference type="Rhea" id="RHEA:35603"/>
        <dbReference type="ChEBI" id="CHEBI:15377"/>
        <dbReference type="ChEBI" id="CHEBI:37721"/>
        <dbReference type="ChEBI" id="CHEBI:43474"/>
        <dbReference type="ChEBI" id="CHEBI:138881"/>
    </reaction>
</comment>
<comment type="domain">
    <text evidence="10">Subfamily III proteins have a conserved RTxK motif about 40-50 residues from the C-terminus; the threonine may be replaced by serine or cysteine.</text>
</comment>
<evidence type="ECO:0000259" key="12">
    <source>
        <dbReference type="Pfam" id="PF01937"/>
    </source>
</evidence>
<accession>A0A6P4JAK1</accession>